<evidence type="ECO:0000313" key="2">
    <source>
        <dbReference type="Proteomes" id="UP000286415"/>
    </source>
</evidence>
<comment type="caution">
    <text evidence="1">The sequence shown here is derived from an EMBL/GenBank/DDBJ whole genome shotgun (WGS) entry which is preliminary data.</text>
</comment>
<sequence length="115" mass="12776">MSTVLRLTQNFNPLEKILLCSHVPPLRKEKEWNSCGCAIELGMAVPCLHWPDMLQFLDSPVTDVTFKVIMLGCAVPWAAVFISGKPRKKGGTKAIWDCRFFGLFGDPLVVVTAQV</sequence>
<dbReference type="AlphaFoldDB" id="A0A8T1M811"/>
<evidence type="ECO:0000313" key="1">
    <source>
        <dbReference type="EMBL" id="KAG5445554.1"/>
    </source>
</evidence>
<protein>
    <submittedName>
        <fullName evidence="1">Uncharacterized protein</fullName>
    </submittedName>
</protein>
<reference evidence="1 2" key="2">
    <citation type="journal article" date="2021" name="Genomics">
        <title>High-quality reference genome for Clonorchis sinensis.</title>
        <authorList>
            <person name="Young N.D."/>
            <person name="Stroehlein A.J."/>
            <person name="Kinkar L."/>
            <person name="Wang T."/>
            <person name="Sohn W.M."/>
            <person name="Chang B.C.H."/>
            <person name="Kaur P."/>
            <person name="Weisz D."/>
            <person name="Dudchenko O."/>
            <person name="Aiden E.L."/>
            <person name="Korhonen P.K."/>
            <person name="Gasser R.B."/>
        </authorList>
    </citation>
    <scope>NUCLEOTIDE SEQUENCE [LARGE SCALE GENOMIC DNA]</scope>
    <source>
        <strain evidence="1">Cs-k2</strain>
    </source>
</reference>
<dbReference type="Proteomes" id="UP000286415">
    <property type="component" value="Unassembled WGS sequence"/>
</dbReference>
<gene>
    <name evidence="1" type="ORF">CSKR_203252</name>
</gene>
<accession>A0A8T1M811</accession>
<reference evidence="1 2" key="1">
    <citation type="journal article" date="2018" name="Biotechnol. Adv.">
        <title>Improved genomic resources and new bioinformatic workflow for the carcinogenic parasite Clonorchis sinensis: Biotechnological implications.</title>
        <authorList>
            <person name="Wang D."/>
            <person name="Korhonen P.K."/>
            <person name="Gasser R.B."/>
            <person name="Young N.D."/>
        </authorList>
    </citation>
    <scope>NUCLEOTIDE SEQUENCE [LARGE SCALE GENOMIC DNA]</scope>
    <source>
        <strain evidence="1">Cs-k2</strain>
    </source>
</reference>
<dbReference type="EMBL" id="NIRI02000056">
    <property type="protein sequence ID" value="KAG5445554.1"/>
    <property type="molecule type" value="Genomic_DNA"/>
</dbReference>
<name>A0A8T1M811_CLOSI</name>
<organism evidence="1 2">
    <name type="scientific">Clonorchis sinensis</name>
    <name type="common">Chinese liver fluke</name>
    <dbReference type="NCBI Taxonomy" id="79923"/>
    <lineage>
        <taxon>Eukaryota</taxon>
        <taxon>Metazoa</taxon>
        <taxon>Spiralia</taxon>
        <taxon>Lophotrochozoa</taxon>
        <taxon>Platyhelminthes</taxon>
        <taxon>Trematoda</taxon>
        <taxon>Digenea</taxon>
        <taxon>Opisthorchiida</taxon>
        <taxon>Opisthorchiata</taxon>
        <taxon>Opisthorchiidae</taxon>
        <taxon>Clonorchis</taxon>
    </lineage>
</organism>
<proteinExistence type="predicted"/>
<keyword evidence="2" id="KW-1185">Reference proteome</keyword>